<keyword evidence="17" id="KW-1185">Reference proteome</keyword>
<accession>A0A8C4R3B7</accession>
<keyword evidence="14" id="KW-0539">Nucleus</keyword>
<keyword evidence="12" id="KW-0805">Transcription regulation</keyword>
<evidence type="ECO:0000256" key="9">
    <source>
        <dbReference type="ARBA" id="ARBA00022801"/>
    </source>
</evidence>
<dbReference type="AlphaFoldDB" id="A0A8C4R3B7"/>
<keyword evidence="11" id="KW-0694">RNA-binding</keyword>
<keyword evidence="10" id="KW-0269">Exonuclease</keyword>
<dbReference type="GO" id="GO:0005634">
    <property type="term" value="C:nucleus"/>
    <property type="evidence" value="ECO:0007669"/>
    <property type="project" value="UniProtKB-SubCell"/>
</dbReference>
<keyword evidence="15" id="KW-0472">Membrane</keyword>
<keyword evidence="7" id="KW-0540">Nuclease</keyword>
<evidence type="ECO:0000256" key="13">
    <source>
        <dbReference type="ARBA" id="ARBA00023163"/>
    </source>
</evidence>
<evidence type="ECO:0000256" key="4">
    <source>
        <dbReference type="ARBA" id="ARBA00008372"/>
    </source>
</evidence>
<keyword evidence="6" id="KW-0963">Cytoplasm</keyword>
<dbReference type="GO" id="GO:0046872">
    <property type="term" value="F:metal ion binding"/>
    <property type="evidence" value="ECO:0007669"/>
    <property type="project" value="UniProtKB-KW"/>
</dbReference>
<dbReference type="GO" id="GO:0006402">
    <property type="term" value="P:mRNA catabolic process"/>
    <property type="evidence" value="ECO:0007669"/>
    <property type="project" value="Ensembl"/>
</dbReference>
<dbReference type="PANTHER" id="PTHR10797">
    <property type="entry name" value="CCR4-NOT TRANSCRIPTION COMPLEX SUBUNIT"/>
    <property type="match status" value="1"/>
</dbReference>
<evidence type="ECO:0000256" key="5">
    <source>
        <dbReference type="ARBA" id="ARBA00012161"/>
    </source>
</evidence>
<protein>
    <recommendedName>
        <fullName evidence="5">poly(A)-specific ribonuclease</fullName>
        <ecNumber evidence="5">3.1.13.4</ecNumber>
    </recommendedName>
</protein>
<dbReference type="EC" id="3.1.13.4" evidence="5"/>
<comment type="similarity">
    <text evidence="4">Belongs to the CAF1 family.</text>
</comment>
<evidence type="ECO:0000256" key="2">
    <source>
        <dbReference type="ARBA" id="ARBA00004123"/>
    </source>
</evidence>
<evidence type="ECO:0000256" key="12">
    <source>
        <dbReference type="ARBA" id="ARBA00023015"/>
    </source>
</evidence>
<proteinExistence type="inferred from homology"/>
<dbReference type="Proteomes" id="UP000694388">
    <property type="component" value="Unplaced"/>
</dbReference>
<dbReference type="SUPFAM" id="SSF53098">
    <property type="entry name" value="Ribonuclease H-like"/>
    <property type="match status" value="1"/>
</dbReference>
<evidence type="ECO:0000256" key="7">
    <source>
        <dbReference type="ARBA" id="ARBA00022722"/>
    </source>
</evidence>
<keyword evidence="15" id="KW-0812">Transmembrane</keyword>
<dbReference type="InterPro" id="IPR036397">
    <property type="entry name" value="RNaseH_sf"/>
</dbReference>
<evidence type="ECO:0000256" key="11">
    <source>
        <dbReference type="ARBA" id="ARBA00022884"/>
    </source>
</evidence>
<dbReference type="GO" id="GO:0005737">
    <property type="term" value="C:cytoplasm"/>
    <property type="evidence" value="ECO:0007669"/>
    <property type="project" value="UniProtKB-SubCell"/>
</dbReference>
<keyword evidence="15" id="KW-1133">Transmembrane helix</keyword>
<comment type="catalytic activity">
    <reaction evidence="1">
        <text>Exonucleolytic cleavage of poly(A) to 5'-AMP.</text>
        <dbReference type="EC" id="3.1.13.4"/>
    </reaction>
</comment>
<name>A0A8C4R3B7_EPTBU</name>
<evidence type="ECO:0000256" key="1">
    <source>
        <dbReference type="ARBA" id="ARBA00001663"/>
    </source>
</evidence>
<evidence type="ECO:0000256" key="6">
    <source>
        <dbReference type="ARBA" id="ARBA00022490"/>
    </source>
</evidence>
<dbReference type="InterPro" id="IPR006941">
    <property type="entry name" value="RNase_CAF1"/>
</dbReference>
<dbReference type="GO" id="GO:0003723">
    <property type="term" value="F:RNA binding"/>
    <property type="evidence" value="ECO:0007669"/>
    <property type="project" value="UniProtKB-KW"/>
</dbReference>
<reference evidence="16" key="1">
    <citation type="submission" date="2025-05" db="UniProtKB">
        <authorList>
            <consortium name="Ensembl"/>
        </authorList>
    </citation>
    <scope>IDENTIFICATION</scope>
</reference>
<dbReference type="Ensembl" id="ENSEBUT00000024871.1">
    <property type="protein sequence ID" value="ENSEBUP00000024295.1"/>
    <property type="gene ID" value="ENSEBUG00000014964.1"/>
</dbReference>
<dbReference type="GO" id="GO:0030014">
    <property type="term" value="C:CCR4-NOT complex"/>
    <property type="evidence" value="ECO:0007669"/>
    <property type="project" value="InterPro"/>
</dbReference>
<evidence type="ECO:0000256" key="15">
    <source>
        <dbReference type="SAM" id="Phobius"/>
    </source>
</evidence>
<evidence type="ECO:0000256" key="8">
    <source>
        <dbReference type="ARBA" id="ARBA00022723"/>
    </source>
</evidence>
<feature type="transmembrane region" description="Helical" evidence="15">
    <location>
        <begin position="101"/>
        <end position="123"/>
    </location>
</feature>
<evidence type="ECO:0000256" key="10">
    <source>
        <dbReference type="ARBA" id="ARBA00022839"/>
    </source>
</evidence>
<dbReference type="Ensembl" id="ENSEBUT00000024876.1">
    <property type="protein sequence ID" value="ENSEBUP00000024300.1"/>
    <property type="gene ID" value="ENSEBUG00000014964.1"/>
</dbReference>
<evidence type="ECO:0000313" key="17">
    <source>
        <dbReference type="Proteomes" id="UP000694388"/>
    </source>
</evidence>
<organism evidence="16 17">
    <name type="scientific">Eptatretus burgeri</name>
    <name type="common">Inshore hagfish</name>
    <dbReference type="NCBI Taxonomy" id="7764"/>
    <lineage>
        <taxon>Eukaryota</taxon>
        <taxon>Metazoa</taxon>
        <taxon>Chordata</taxon>
        <taxon>Craniata</taxon>
        <taxon>Vertebrata</taxon>
        <taxon>Cyclostomata</taxon>
        <taxon>Myxini</taxon>
        <taxon>Myxiniformes</taxon>
        <taxon>Myxinidae</taxon>
        <taxon>Eptatretinae</taxon>
        <taxon>Eptatretus</taxon>
    </lineage>
</organism>
<keyword evidence="8" id="KW-0479">Metal-binding</keyword>
<comment type="subcellular location">
    <subcellularLocation>
        <location evidence="3">Cytoplasm</location>
    </subcellularLocation>
    <subcellularLocation>
        <location evidence="2">Nucleus</location>
    </subcellularLocation>
</comment>
<evidence type="ECO:0000256" key="14">
    <source>
        <dbReference type="ARBA" id="ARBA00023242"/>
    </source>
</evidence>
<evidence type="ECO:0000256" key="3">
    <source>
        <dbReference type="ARBA" id="ARBA00004496"/>
    </source>
</evidence>
<keyword evidence="13" id="KW-0804">Transcription</keyword>
<evidence type="ECO:0000313" key="16">
    <source>
        <dbReference type="Ensembl" id="ENSEBUP00000024283.1"/>
    </source>
</evidence>
<dbReference type="InterPro" id="IPR012337">
    <property type="entry name" value="RNaseH-like_sf"/>
</dbReference>
<keyword evidence="9" id="KW-0378">Hydrolase</keyword>
<dbReference type="Ensembl" id="ENSEBUT00000024859.1">
    <property type="protein sequence ID" value="ENSEBUP00000024283.1"/>
    <property type="gene ID" value="ENSEBUG00000014964.1"/>
</dbReference>
<dbReference type="InterPro" id="IPR039637">
    <property type="entry name" value="CNOT7/CNOT8/Pop2"/>
</dbReference>
<dbReference type="GO" id="GO:0004535">
    <property type="term" value="F:poly(A)-specific ribonuclease activity"/>
    <property type="evidence" value="ECO:0007669"/>
    <property type="project" value="UniProtKB-EC"/>
</dbReference>
<feature type="transmembrane region" description="Helical" evidence="15">
    <location>
        <begin position="178"/>
        <end position="197"/>
    </location>
</feature>
<sequence length="218" mass="24707">MPAATTEGAQRIREVWAFNLEDEMRKIRQVIRKYSYVAMDTEFPGVVARPIGEFRSTAEYQYQLLRCNVDLLKIIQLGLTFMDAQGEHPPGMSTWQFNFKFNLTCVCTSALLIILHICICLFVTILIISVLLYLACSAILVPFIIQEMLLLKFDMLVPLIKTGNSNINLGSLLTSTHLLHFTLACGISLLSLFTLILPSKASRWLFTFSFCHPHINNS</sequence>
<dbReference type="Pfam" id="PF04857">
    <property type="entry name" value="CAF1"/>
    <property type="match status" value="1"/>
</dbReference>
<dbReference type="Gene3D" id="3.30.420.10">
    <property type="entry name" value="Ribonuclease H-like superfamily/Ribonuclease H"/>
    <property type="match status" value="1"/>
</dbReference>
<dbReference type="GeneTree" id="ENSGT00390000000080"/>